<accession>A0A0C3DCY8</accession>
<reference evidence="1 2" key="1">
    <citation type="submission" date="2014-04" db="EMBL/GenBank/DDBJ databases">
        <authorList>
            <consortium name="DOE Joint Genome Institute"/>
            <person name="Kuo A."/>
            <person name="Martino E."/>
            <person name="Perotto S."/>
            <person name="Kohler A."/>
            <person name="Nagy L.G."/>
            <person name="Floudas D."/>
            <person name="Copeland A."/>
            <person name="Barry K.W."/>
            <person name="Cichocki N."/>
            <person name="Veneault-Fourrey C."/>
            <person name="LaButti K."/>
            <person name="Lindquist E.A."/>
            <person name="Lipzen A."/>
            <person name="Lundell T."/>
            <person name="Morin E."/>
            <person name="Murat C."/>
            <person name="Sun H."/>
            <person name="Tunlid A."/>
            <person name="Henrissat B."/>
            <person name="Grigoriev I.V."/>
            <person name="Hibbett D.S."/>
            <person name="Martin F."/>
            <person name="Nordberg H.P."/>
            <person name="Cantor M.N."/>
            <person name="Hua S.X."/>
        </authorList>
    </citation>
    <scope>NUCLEOTIDE SEQUENCE [LARGE SCALE GENOMIC DNA]</scope>
    <source>
        <strain evidence="1 2">Zn</strain>
    </source>
</reference>
<dbReference type="EMBL" id="KN832878">
    <property type="protein sequence ID" value="KIM99812.1"/>
    <property type="molecule type" value="Genomic_DNA"/>
</dbReference>
<keyword evidence="2" id="KW-1185">Reference proteome</keyword>
<dbReference type="OrthoDB" id="3705032at2759"/>
<evidence type="ECO:0000313" key="1">
    <source>
        <dbReference type="EMBL" id="KIM99812.1"/>
    </source>
</evidence>
<organism evidence="1 2">
    <name type="scientific">Oidiodendron maius (strain Zn)</name>
    <dbReference type="NCBI Taxonomy" id="913774"/>
    <lineage>
        <taxon>Eukaryota</taxon>
        <taxon>Fungi</taxon>
        <taxon>Dikarya</taxon>
        <taxon>Ascomycota</taxon>
        <taxon>Pezizomycotina</taxon>
        <taxon>Leotiomycetes</taxon>
        <taxon>Leotiomycetes incertae sedis</taxon>
        <taxon>Myxotrichaceae</taxon>
        <taxon>Oidiodendron</taxon>
    </lineage>
</organism>
<dbReference type="AlphaFoldDB" id="A0A0C3DCY8"/>
<feature type="non-terminal residue" evidence="1">
    <location>
        <position position="56"/>
    </location>
</feature>
<dbReference type="InParanoid" id="A0A0C3DCY8"/>
<dbReference type="Proteomes" id="UP000054321">
    <property type="component" value="Unassembled WGS sequence"/>
</dbReference>
<dbReference type="HOGENOM" id="CLU_3019950_0_0_1"/>
<protein>
    <submittedName>
        <fullName evidence="1">Uncharacterized protein</fullName>
    </submittedName>
</protein>
<proteinExistence type="predicted"/>
<reference evidence="2" key="2">
    <citation type="submission" date="2015-01" db="EMBL/GenBank/DDBJ databases">
        <title>Evolutionary Origins and Diversification of the Mycorrhizal Mutualists.</title>
        <authorList>
            <consortium name="DOE Joint Genome Institute"/>
            <consortium name="Mycorrhizal Genomics Consortium"/>
            <person name="Kohler A."/>
            <person name="Kuo A."/>
            <person name="Nagy L.G."/>
            <person name="Floudas D."/>
            <person name="Copeland A."/>
            <person name="Barry K.W."/>
            <person name="Cichocki N."/>
            <person name="Veneault-Fourrey C."/>
            <person name="LaButti K."/>
            <person name="Lindquist E.A."/>
            <person name="Lipzen A."/>
            <person name="Lundell T."/>
            <person name="Morin E."/>
            <person name="Murat C."/>
            <person name="Riley R."/>
            <person name="Ohm R."/>
            <person name="Sun H."/>
            <person name="Tunlid A."/>
            <person name="Henrissat B."/>
            <person name="Grigoriev I.V."/>
            <person name="Hibbett D.S."/>
            <person name="Martin F."/>
        </authorList>
    </citation>
    <scope>NUCLEOTIDE SEQUENCE [LARGE SCALE GENOMIC DNA]</scope>
    <source>
        <strain evidence="2">Zn</strain>
    </source>
</reference>
<sequence length="56" mass="6229">MLQTCTSNGISGKTNNVRVHNTCTAVGLSNRGNHCWIGEELKLVETRLRGEVVRKF</sequence>
<gene>
    <name evidence="1" type="ORF">OIDMADRAFT_19786</name>
</gene>
<evidence type="ECO:0000313" key="2">
    <source>
        <dbReference type="Proteomes" id="UP000054321"/>
    </source>
</evidence>
<name>A0A0C3DCY8_OIDMZ</name>